<name>A0A6A8MA88_9FIRM</name>
<dbReference type="NCBIfam" id="NF040570">
    <property type="entry name" value="guided_TnpB"/>
    <property type="match status" value="1"/>
</dbReference>
<dbReference type="AlphaFoldDB" id="A0A6A8MA88"/>
<organism evidence="10">
    <name type="scientific">Baileyella intestinalis</name>
    <dbReference type="NCBI Taxonomy" id="2606709"/>
    <lineage>
        <taxon>Bacteria</taxon>
        <taxon>Bacillati</taxon>
        <taxon>Bacillota</taxon>
        <taxon>Clostridia</taxon>
        <taxon>Peptostreptococcales</taxon>
        <taxon>Anaerovoracaceae</taxon>
        <taxon>Baileyella</taxon>
    </lineage>
</organism>
<proteinExistence type="inferred from homology"/>
<dbReference type="GO" id="GO:0003677">
    <property type="term" value="F:DNA binding"/>
    <property type="evidence" value="ECO:0007669"/>
    <property type="project" value="UniProtKB-KW"/>
</dbReference>
<gene>
    <name evidence="10" type="ORF">FYJ66_07065</name>
</gene>
<dbReference type="GO" id="GO:0032196">
    <property type="term" value="P:transposition"/>
    <property type="evidence" value="ECO:0007669"/>
    <property type="project" value="UniProtKB-KW"/>
</dbReference>
<evidence type="ECO:0000256" key="1">
    <source>
        <dbReference type="ARBA" id="ARBA00008761"/>
    </source>
</evidence>
<dbReference type="RefSeq" id="WP_154572815.1">
    <property type="nucleotide sequence ID" value="NZ_VUNB01000005.1"/>
</dbReference>
<keyword evidence="4" id="KW-0862">Zinc</keyword>
<dbReference type="GO" id="GO:0006310">
    <property type="term" value="P:DNA recombination"/>
    <property type="evidence" value="ECO:0007669"/>
    <property type="project" value="UniProtKB-KW"/>
</dbReference>
<dbReference type="Pfam" id="PF12323">
    <property type="entry name" value="HTH_OrfB_IS605"/>
    <property type="match status" value="1"/>
</dbReference>
<keyword evidence="6" id="KW-0233">DNA recombination</keyword>
<reference evidence="10" key="1">
    <citation type="submission" date="2019-09" db="EMBL/GenBank/DDBJ databases">
        <title>In-depth cultivation of the pig gut microbiome towards novel bacterial diversity and tailored functional studies.</title>
        <authorList>
            <person name="Wylensek D."/>
            <person name="Hitch T.C.A."/>
            <person name="Clavel T."/>
        </authorList>
    </citation>
    <scope>NUCLEOTIDE SEQUENCE</scope>
    <source>
        <strain evidence="10">RF-744-FAT-WT-3</strain>
    </source>
</reference>
<keyword evidence="3" id="KW-0479">Metal-binding</keyword>
<dbReference type="Pfam" id="PF07282">
    <property type="entry name" value="Cas12f1-like_TNB"/>
    <property type="match status" value="1"/>
</dbReference>
<dbReference type="InterPro" id="IPR001959">
    <property type="entry name" value="Transposase"/>
</dbReference>
<evidence type="ECO:0000256" key="6">
    <source>
        <dbReference type="ARBA" id="ARBA00023172"/>
    </source>
</evidence>
<dbReference type="EMBL" id="VUNB01000005">
    <property type="protein sequence ID" value="MST69348.1"/>
    <property type="molecule type" value="Genomic_DNA"/>
</dbReference>
<keyword evidence="5" id="KW-0238">DNA-binding</keyword>
<evidence type="ECO:0000313" key="10">
    <source>
        <dbReference type="EMBL" id="MST69348.1"/>
    </source>
</evidence>
<evidence type="ECO:0000259" key="7">
    <source>
        <dbReference type="Pfam" id="PF01385"/>
    </source>
</evidence>
<accession>A0A6A8MA88</accession>
<dbReference type="InterPro" id="IPR021027">
    <property type="entry name" value="Transposase_put_HTH"/>
</dbReference>
<evidence type="ECO:0000259" key="9">
    <source>
        <dbReference type="Pfam" id="PF12323"/>
    </source>
</evidence>
<evidence type="ECO:0000256" key="4">
    <source>
        <dbReference type="ARBA" id="ARBA00022833"/>
    </source>
</evidence>
<dbReference type="InterPro" id="IPR010095">
    <property type="entry name" value="Cas12f1-like_TNB"/>
</dbReference>
<comment type="similarity">
    <text evidence="1">In the C-terminal section; belongs to the transposase 35 family.</text>
</comment>
<evidence type="ECO:0000256" key="2">
    <source>
        <dbReference type="ARBA" id="ARBA00022578"/>
    </source>
</evidence>
<comment type="caution">
    <text evidence="10">The sequence shown here is derived from an EMBL/GenBank/DDBJ whole genome shotgun (WGS) entry which is preliminary data.</text>
</comment>
<dbReference type="GO" id="GO:0046872">
    <property type="term" value="F:metal ion binding"/>
    <property type="evidence" value="ECO:0007669"/>
    <property type="project" value="UniProtKB-KW"/>
</dbReference>
<evidence type="ECO:0000256" key="3">
    <source>
        <dbReference type="ARBA" id="ARBA00022723"/>
    </source>
</evidence>
<feature type="domain" description="Transposase putative helix-turn-helix" evidence="9">
    <location>
        <begin position="3"/>
        <end position="47"/>
    </location>
</feature>
<dbReference type="Pfam" id="PF01385">
    <property type="entry name" value="OrfB_IS605"/>
    <property type="match status" value="1"/>
</dbReference>
<evidence type="ECO:0000259" key="8">
    <source>
        <dbReference type="Pfam" id="PF07282"/>
    </source>
</evidence>
<feature type="domain" description="Cas12f1-like TNB" evidence="8">
    <location>
        <begin position="300"/>
        <end position="367"/>
    </location>
</feature>
<keyword evidence="2" id="KW-0815">Transposition</keyword>
<protein>
    <submittedName>
        <fullName evidence="10">Transposase</fullName>
    </submittedName>
</protein>
<sequence length="379" mass="43429">MPNKTIKYRIYPTTEQSVMFAKTFGCCRKVYNLMLSDKIEGYKQTGKFPTVTPAKYKKDYPYLKEVDSLALANKQMDLQAAFRNAFSKSRKKNNGFPKFKSKRHSRKTYTTNNQKGTVAIIDNRYIKLPKIGKVKAVIHRTAPDGWVIKSATVSQESDGKYYISVLFEFEKAVKFYAADKSNAIGLDYASDGLYVDSNGHVGANHKYYRESHKKLAKAQRRLSRMRGSKKHEKKSNNYMKQLLKVNKIHRHIANQRLDNLHKISTEIANRYDVVCVETLNMQSMANHGFGNGKATLDNGYGMFLSMLEYKLSDRNKYLVKVDKWFPSSQICHRCGTLHPEMKNLQIRKMKCDCGLAISRDQNAAINILNEGLRLLTEGA</sequence>
<feature type="domain" description="Probable transposase IS891/IS1136/IS1341" evidence="7">
    <location>
        <begin position="178"/>
        <end position="285"/>
    </location>
</feature>
<evidence type="ECO:0000256" key="5">
    <source>
        <dbReference type="ARBA" id="ARBA00023125"/>
    </source>
</evidence>